<feature type="transmembrane region" description="Helical" evidence="1">
    <location>
        <begin position="66"/>
        <end position="86"/>
    </location>
</feature>
<dbReference type="Pfam" id="PF04654">
    <property type="entry name" value="DUF599"/>
    <property type="match status" value="1"/>
</dbReference>
<keyword evidence="1" id="KW-0812">Transmembrane</keyword>
<organism evidence="2 3">
    <name type="scientific">Parendozoicomonas callyspongiae</name>
    <dbReference type="NCBI Taxonomy" id="2942213"/>
    <lineage>
        <taxon>Bacteria</taxon>
        <taxon>Pseudomonadati</taxon>
        <taxon>Pseudomonadota</taxon>
        <taxon>Gammaproteobacteria</taxon>
        <taxon>Oceanospirillales</taxon>
        <taxon>Endozoicomonadaceae</taxon>
        <taxon>Parendozoicomonas</taxon>
    </lineage>
</organism>
<keyword evidence="1" id="KW-1133">Transmembrane helix</keyword>
<gene>
    <name evidence="2" type="ORF">M3P05_01595</name>
</gene>
<feature type="transmembrane region" description="Helical" evidence="1">
    <location>
        <begin position="107"/>
        <end position="124"/>
    </location>
</feature>
<evidence type="ECO:0000313" key="2">
    <source>
        <dbReference type="EMBL" id="MCL6268647.1"/>
    </source>
</evidence>
<protein>
    <submittedName>
        <fullName evidence="2">DUF599 family protein</fullName>
    </submittedName>
</protein>
<comment type="caution">
    <text evidence="2">The sequence shown here is derived from an EMBL/GenBank/DDBJ whole genome shotgun (WGS) entry which is preliminary data.</text>
</comment>
<name>A0ABT0PB80_9GAMM</name>
<keyword evidence="3" id="KW-1185">Reference proteome</keyword>
<dbReference type="PANTHER" id="PTHR31881">
    <property type="match status" value="1"/>
</dbReference>
<dbReference type="Proteomes" id="UP001203338">
    <property type="component" value="Unassembled WGS sequence"/>
</dbReference>
<evidence type="ECO:0000313" key="3">
    <source>
        <dbReference type="Proteomes" id="UP001203338"/>
    </source>
</evidence>
<feature type="transmembrane region" description="Helical" evidence="1">
    <location>
        <begin position="181"/>
        <end position="209"/>
    </location>
</feature>
<dbReference type="RefSeq" id="WP_249697486.1">
    <property type="nucleotide sequence ID" value="NZ_JAMFLX010000002.1"/>
</dbReference>
<keyword evidence="1" id="KW-0472">Membrane</keyword>
<dbReference type="PANTHER" id="PTHR31881:SF6">
    <property type="entry name" value="OS09G0494600 PROTEIN"/>
    <property type="match status" value="1"/>
</dbReference>
<dbReference type="EMBL" id="JAMFLX010000002">
    <property type="protein sequence ID" value="MCL6268647.1"/>
    <property type="molecule type" value="Genomic_DNA"/>
</dbReference>
<dbReference type="InterPro" id="IPR006747">
    <property type="entry name" value="DUF599"/>
</dbReference>
<reference evidence="2 3" key="1">
    <citation type="submission" date="2022-05" db="EMBL/GenBank/DDBJ databases">
        <authorList>
            <person name="Park J.-S."/>
        </authorList>
    </citation>
    <scope>NUCLEOTIDE SEQUENCE [LARGE SCALE GENOMIC DNA]</scope>
    <source>
        <strain evidence="2 3">2012CJ34-2</strain>
    </source>
</reference>
<evidence type="ECO:0000256" key="1">
    <source>
        <dbReference type="SAM" id="Phobius"/>
    </source>
</evidence>
<proteinExistence type="predicted"/>
<sequence length="231" mass="26135">MLDSLALIWMLSLWLGYTLLASRLSKTHTCLASVLKLYRKQWLLRMLKRGTRIADANLLDQLRSSVGFFASTTILVVAGLVTGMAASDEGLSILSHLPVSAAITRELWEYRMLVLTAIFIYAFFEFSWSLRLYNYCAVLMGSAPLPEEVRKSEALGEAFAEKGARTISMAATHFNYGLRAYYFGLASLAWFINVWFYLILITGVVVILYQREFHSRALKTMAYSSTSDDFE</sequence>
<accession>A0ABT0PB80</accession>